<name>A0A917U2G6_9ACTN</name>
<dbReference type="Proteomes" id="UP000642070">
    <property type="component" value="Unassembled WGS sequence"/>
</dbReference>
<dbReference type="AlphaFoldDB" id="A0A917U2G6"/>
<proteinExistence type="predicted"/>
<gene>
    <name evidence="2" type="ORF">GCM10007977_057330</name>
</gene>
<dbReference type="EMBL" id="BMPI01000030">
    <property type="protein sequence ID" value="GGM48291.1"/>
    <property type="molecule type" value="Genomic_DNA"/>
</dbReference>
<dbReference type="InterPro" id="IPR029068">
    <property type="entry name" value="Glyas_Bleomycin-R_OHBP_Dase"/>
</dbReference>
<sequence>MEAAAAELMASGASRPAFQPGDGGGWLVLTDPAGHPFCLTAG</sequence>
<reference evidence="2" key="2">
    <citation type="submission" date="2020-09" db="EMBL/GenBank/DDBJ databases">
        <authorList>
            <person name="Sun Q."/>
            <person name="Ohkuma M."/>
        </authorList>
    </citation>
    <scope>NUCLEOTIDE SEQUENCE</scope>
    <source>
        <strain evidence="2">JCM 19831</strain>
    </source>
</reference>
<protein>
    <recommendedName>
        <fullName evidence="1">Glyoxalase-like domain-containing protein</fullName>
    </recommendedName>
</protein>
<dbReference type="InterPro" id="IPR041581">
    <property type="entry name" value="Glyoxalase_6"/>
</dbReference>
<organism evidence="2 3">
    <name type="scientific">Dactylosporangium sucinum</name>
    <dbReference type="NCBI Taxonomy" id="1424081"/>
    <lineage>
        <taxon>Bacteria</taxon>
        <taxon>Bacillati</taxon>
        <taxon>Actinomycetota</taxon>
        <taxon>Actinomycetes</taxon>
        <taxon>Micromonosporales</taxon>
        <taxon>Micromonosporaceae</taxon>
        <taxon>Dactylosporangium</taxon>
    </lineage>
</organism>
<reference evidence="2" key="1">
    <citation type="journal article" date="2014" name="Int. J. Syst. Evol. Microbiol.">
        <title>Complete genome sequence of Corynebacterium casei LMG S-19264T (=DSM 44701T), isolated from a smear-ripened cheese.</title>
        <authorList>
            <consortium name="US DOE Joint Genome Institute (JGI-PGF)"/>
            <person name="Walter F."/>
            <person name="Albersmeier A."/>
            <person name="Kalinowski J."/>
            <person name="Ruckert C."/>
        </authorList>
    </citation>
    <scope>NUCLEOTIDE SEQUENCE</scope>
    <source>
        <strain evidence="2">JCM 19831</strain>
    </source>
</reference>
<evidence type="ECO:0000313" key="3">
    <source>
        <dbReference type="Proteomes" id="UP000642070"/>
    </source>
</evidence>
<evidence type="ECO:0000313" key="2">
    <source>
        <dbReference type="EMBL" id="GGM48291.1"/>
    </source>
</evidence>
<dbReference type="Gene3D" id="3.10.180.10">
    <property type="entry name" value="2,3-Dihydroxybiphenyl 1,2-Dioxygenase, domain 1"/>
    <property type="match status" value="1"/>
</dbReference>
<comment type="caution">
    <text evidence="2">The sequence shown here is derived from an EMBL/GenBank/DDBJ whole genome shotgun (WGS) entry which is preliminary data.</text>
</comment>
<evidence type="ECO:0000259" key="1">
    <source>
        <dbReference type="Pfam" id="PF18029"/>
    </source>
</evidence>
<dbReference type="Pfam" id="PF18029">
    <property type="entry name" value="Glyoxalase_6"/>
    <property type="match status" value="1"/>
</dbReference>
<dbReference type="SUPFAM" id="SSF54593">
    <property type="entry name" value="Glyoxalase/Bleomycin resistance protein/Dihydroxybiphenyl dioxygenase"/>
    <property type="match status" value="1"/>
</dbReference>
<feature type="domain" description="Glyoxalase-like" evidence="1">
    <location>
        <begin position="1"/>
        <end position="40"/>
    </location>
</feature>
<accession>A0A917U2G6</accession>
<keyword evidence="3" id="KW-1185">Reference proteome</keyword>